<name>A0AA39YVG4_9PEZI</name>
<keyword evidence="2" id="KW-1185">Reference proteome</keyword>
<gene>
    <name evidence="1" type="ORF">DIS24_g4028</name>
</gene>
<accession>A0AA39YVG4</accession>
<proteinExistence type="predicted"/>
<evidence type="ECO:0000313" key="2">
    <source>
        <dbReference type="Proteomes" id="UP001175001"/>
    </source>
</evidence>
<evidence type="ECO:0000313" key="1">
    <source>
        <dbReference type="EMBL" id="KAK0659372.1"/>
    </source>
</evidence>
<organism evidence="1 2">
    <name type="scientific">Lasiodiplodia hormozganensis</name>
    <dbReference type="NCBI Taxonomy" id="869390"/>
    <lineage>
        <taxon>Eukaryota</taxon>
        <taxon>Fungi</taxon>
        <taxon>Dikarya</taxon>
        <taxon>Ascomycota</taxon>
        <taxon>Pezizomycotina</taxon>
        <taxon>Dothideomycetes</taxon>
        <taxon>Dothideomycetes incertae sedis</taxon>
        <taxon>Botryosphaeriales</taxon>
        <taxon>Botryosphaeriaceae</taxon>
        <taxon>Lasiodiplodia</taxon>
    </lineage>
</organism>
<dbReference type="Proteomes" id="UP001175001">
    <property type="component" value="Unassembled WGS sequence"/>
</dbReference>
<sequence length="201" mass="22948">MRNLRKQMQKNASAAQIKGADKILTEGGCTDDEDPDRTLIDMVEDALEVDSVEDKNSTAVASATDDERDGHCEKMGWENSLKPHQRDMFDVLARISRHFVQHLVSTETAIEDILLGYEADGTHLIELMEESHRKEYDAQRKCLLEARTHISETLFHIHEQIIKHEEHAQASLLDSSWEKEASASKKHVYSLEKMLDHAVEQ</sequence>
<dbReference type="EMBL" id="JAUJDW010000014">
    <property type="protein sequence ID" value="KAK0659372.1"/>
    <property type="molecule type" value="Genomic_DNA"/>
</dbReference>
<protein>
    <submittedName>
        <fullName evidence="1">Uncharacterized protein</fullName>
    </submittedName>
</protein>
<dbReference type="AlphaFoldDB" id="A0AA39YVG4"/>
<comment type="caution">
    <text evidence="1">The sequence shown here is derived from an EMBL/GenBank/DDBJ whole genome shotgun (WGS) entry which is preliminary data.</text>
</comment>
<reference evidence="1" key="1">
    <citation type="submission" date="2023-06" db="EMBL/GenBank/DDBJ databases">
        <title>Multi-omics analyses reveal the molecular pathogenesis toolkit of Lasiodiplodia hormozganensis, a cross-kingdom pathogen.</title>
        <authorList>
            <person name="Felix C."/>
            <person name="Meneses R."/>
            <person name="Goncalves M.F.M."/>
            <person name="Tilleman L."/>
            <person name="Duarte A.S."/>
            <person name="Jorrin-Novo J.V."/>
            <person name="Van De Peer Y."/>
            <person name="Deforce D."/>
            <person name="Van Nieuwerburgh F."/>
            <person name="Esteves A.C."/>
            <person name="Alves A."/>
        </authorList>
    </citation>
    <scope>NUCLEOTIDE SEQUENCE</scope>
    <source>
        <strain evidence="1">CBS 339.90</strain>
    </source>
</reference>